<dbReference type="OrthoDB" id="370976at2"/>
<dbReference type="RefSeq" id="WP_054648472.1">
    <property type="nucleotide sequence ID" value="NZ_AZFJ01000040.1"/>
</dbReference>
<name>A0A0R1U6D9_9LACO</name>
<dbReference type="EMBL" id="AZFJ01000040">
    <property type="protein sequence ID" value="KRL86645.1"/>
    <property type="molecule type" value="Genomic_DNA"/>
</dbReference>
<dbReference type="PANTHER" id="PTHR47738:SF3">
    <property type="entry name" value="PHOSPHOTRANSFERASE SYSTEM MANNITOL_FRUCTOSE-SPECIFIC IIA DOMAIN CONTAINING PROTEIN"/>
    <property type="match status" value="1"/>
</dbReference>
<dbReference type="CDD" id="cd00211">
    <property type="entry name" value="PTS_IIA_fru"/>
    <property type="match status" value="1"/>
</dbReference>
<dbReference type="AlphaFoldDB" id="A0A0R1U6D9"/>
<dbReference type="STRING" id="1423783.FC50_GL000608"/>
<feature type="domain" description="PTS EIIA type-2" evidence="1">
    <location>
        <begin position="7"/>
        <end position="161"/>
    </location>
</feature>
<evidence type="ECO:0000313" key="3">
    <source>
        <dbReference type="Proteomes" id="UP000051922"/>
    </source>
</evidence>
<sequence length="165" mass="18780">MPDVANKTLFDPTAVFVTEQTTQEGIFKEVSDQLLAKQYVKPEFLKNLWEREQNYPTGIDMSVVNPDFPNVAIPHTEGNFVNVRLVVPIKLTKPVDFGNMIEPADKFPVSFLFMILNNDPDGQANVLSEIMGFLTSTPAEDLEYFFNETNRAAIYSFLNTFFNQE</sequence>
<dbReference type="Gene3D" id="3.40.930.10">
    <property type="entry name" value="Mannitol-specific EII, Chain A"/>
    <property type="match status" value="1"/>
</dbReference>
<comment type="caution">
    <text evidence="2">The sequence shown here is derived from an EMBL/GenBank/DDBJ whole genome shotgun (WGS) entry which is preliminary data.</text>
</comment>
<dbReference type="PATRIC" id="fig|1423783.4.peg.628"/>
<dbReference type="InterPro" id="IPR051541">
    <property type="entry name" value="PTS_SugarTrans_NitroReg"/>
</dbReference>
<proteinExistence type="predicted"/>
<accession>A0A0R1U6D9</accession>
<dbReference type="Pfam" id="PF00359">
    <property type="entry name" value="PTS_EIIA_2"/>
    <property type="match status" value="1"/>
</dbReference>
<organism evidence="2 3">
    <name type="scientific">Lacticaseibacillus pantheris DSM 15945 = JCM 12539 = NBRC 106106</name>
    <dbReference type="NCBI Taxonomy" id="1423783"/>
    <lineage>
        <taxon>Bacteria</taxon>
        <taxon>Bacillati</taxon>
        <taxon>Bacillota</taxon>
        <taxon>Bacilli</taxon>
        <taxon>Lactobacillales</taxon>
        <taxon>Lactobacillaceae</taxon>
        <taxon>Lacticaseibacillus</taxon>
    </lineage>
</organism>
<dbReference type="SUPFAM" id="SSF55804">
    <property type="entry name" value="Phoshotransferase/anion transport protein"/>
    <property type="match status" value="1"/>
</dbReference>
<dbReference type="PROSITE" id="PS51094">
    <property type="entry name" value="PTS_EIIA_TYPE_2"/>
    <property type="match status" value="1"/>
</dbReference>
<dbReference type="InterPro" id="IPR016152">
    <property type="entry name" value="PTrfase/Anion_transptr"/>
</dbReference>
<reference evidence="2 3" key="1">
    <citation type="journal article" date="2015" name="Genome Announc.">
        <title>Expanding the biotechnology potential of lactobacilli through comparative genomics of 213 strains and associated genera.</title>
        <authorList>
            <person name="Sun Z."/>
            <person name="Harris H.M."/>
            <person name="McCann A."/>
            <person name="Guo C."/>
            <person name="Argimon S."/>
            <person name="Zhang W."/>
            <person name="Yang X."/>
            <person name="Jeffery I.B."/>
            <person name="Cooney J.C."/>
            <person name="Kagawa T.F."/>
            <person name="Liu W."/>
            <person name="Song Y."/>
            <person name="Salvetti E."/>
            <person name="Wrobel A."/>
            <person name="Rasinkangas P."/>
            <person name="Parkhill J."/>
            <person name="Rea M.C."/>
            <person name="O'Sullivan O."/>
            <person name="Ritari J."/>
            <person name="Douillard F.P."/>
            <person name="Paul Ross R."/>
            <person name="Yang R."/>
            <person name="Briner A.E."/>
            <person name="Felis G.E."/>
            <person name="de Vos W.M."/>
            <person name="Barrangou R."/>
            <person name="Klaenhammer T.R."/>
            <person name="Caufield P.W."/>
            <person name="Cui Y."/>
            <person name="Zhang H."/>
            <person name="O'Toole P.W."/>
        </authorList>
    </citation>
    <scope>NUCLEOTIDE SEQUENCE [LARGE SCALE GENOMIC DNA]</scope>
    <source>
        <strain evidence="2 3">DSM 15945</strain>
    </source>
</reference>
<keyword evidence="3" id="KW-1185">Reference proteome</keyword>
<gene>
    <name evidence="2" type="ORF">FC50_GL000608</name>
</gene>
<dbReference type="Proteomes" id="UP000051922">
    <property type="component" value="Unassembled WGS sequence"/>
</dbReference>
<protein>
    <submittedName>
        <fullName evidence="2">PTS family fructose mannitol porter component IIA</fullName>
    </submittedName>
</protein>
<evidence type="ECO:0000259" key="1">
    <source>
        <dbReference type="PROSITE" id="PS51094"/>
    </source>
</evidence>
<dbReference type="InterPro" id="IPR002178">
    <property type="entry name" value="PTS_EIIA_type-2_dom"/>
</dbReference>
<dbReference type="PANTHER" id="PTHR47738">
    <property type="entry name" value="PTS SYSTEM FRUCTOSE-LIKE EIIA COMPONENT-RELATED"/>
    <property type="match status" value="1"/>
</dbReference>
<evidence type="ECO:0000313" key="2">
    <source>
        <dbReference type="EMBL" id="KRL86645.1"/>
    </source>
</evidence>